<sequence length="53" mass="5962">MPLLLSLHLKTDTVFAVKPNLVVDFTPLKGDDKATFKLEYNIDLDPKGYKGKL</sequence>
<evidence type="ECO:0000313" key="2">
    <source>
        <dbReference type="Proteomes" id="UP001244011"/>
    </source>
</evidence>
<comment type="caution">
    <text evidence="1">The sequence shown here is derived from an EMBL/GenBank/DDBJ whole genome shotgun (WGS) entry which is preliminary data.</text>
</comment>
<reference evidence="1" key="1">
    <citation type="submission" date="2023-06" db="EMBL/GenBank/DDBJ databases">
        <title>Genome-scale phylogeny and comparative genomics of the fungal order Sordariales.</title>
        <authorList>
            <consortium name="Lawrence Berkeley National Laboratory"/>
            <person name="Hensen N."/>
            <person name="Bonometti L."/>
            <person name="Westerberg I."/>
            <person name="Brannstrom I.O."/>
            <person name="Guillou S."/>
            <person name="Cros-Aarteil S."/>
            <person name="Calhoun S."/>
            <person name="Haridas S."/>
            <person name="Kuo A."/>
            <person name="Mondo S."/>
            <person name="Pangilinan J."/>
            <person name="Riley R."/>
            <person name="Labutti K."/>
            <person name="Andreopoulos B."/>
            <person name="Lipzen A."/>
            <person name="Chen C."/>
            <person name="Yanf M."/>
            <person name="Daum C."/>
            <person name="Ng V."/>
            <person name="Clum A."/>
            <person name="Steindorff A."/>
            <person name="Ohm R."/>
            <person name="Martin F."/>
            <person name="Silar P."/>
            <person name="Natvig D."/>
            <person name="Lalanne C."/>
            <person name="Gautier V."/>
            <person name="Ament-Velasquez S.L."/>
            <person name="Kruys A."/>
            <person name="Hutchinson M.I."/>
            <person name="Powell A.J."/>
            <person name="Barry K."/>
            <person name="Miller A.N."/>
            <person name="Grigoriev I.V."/>
            <person name="Debuchy R."/>
            <person name="Gladieux P."/>
            <person name="Thoren M.H."/>
            <person name="Johannesson H."/>
        </authorList>
    </citation>
    <scope>NUCLEOTIDE SEQUENCE</scope>
    <source>
        <strain evidence="1">8032-3</strain>
    </source>
</reference>
<dbReference type="Proteomes" id="UP001244011">
    <property type="component" value="Unassembled WGS sequence"/>
</dbReference>
<dbReference type="AlphaFoldDB" id="A0AAJ0FT33"/>
<gene>
    <name evidence="1" type="ORF">QBC33DRAFT_554901</name>
</gene>
<organism evidence="1 2">
    <name type="scientific">Phialemonium atrogriseum</name>
    <dbReference type="NCBI Taxonomy" id="1093897"/>
    <lineage>
        <taxon>Eukaryota</taxon>
        <taxon>Fungi</taxon>
        <taxon>Dikarya</taxon>
        <taxon>Ascomycota</taxon>
        <taxon>Pezizomycotina</taxon>
        <taxon>Sordariomycetes</taxon>
        <taxon>Sordariomycetidae</taxon>
        <taxon>Cephalothecales</taxon>
        <taxon>Cephalothecaceae</taxon>
        <taxon>Phialemonium</taxon>
    </lineage>
</organism>
<name>A0AAJ0FT33_9PEZI</name>
<keyword evidence="2" id="KW-1185">Reference proteome</keyword>
<accession>A0AAJ0FT33</accession>
<dbReference type="EMBL" id="MU838998">
    <property type="protein sequence ID" value="KAK1771735.1"/>
    <property type="molecule type" value="Genomic_DNA"/>
</dbReference>
<evidence type="ECO:0000313" key="1">
    <source>
        <dbReference type="EMBL" id="KAK1771735.1"/>
    </source>
</evidence>
<protein>
    <submittedName>
        <fullName evidence="1">Uncharacterized protein</fullName>
    </submittedName>
</protein>
<proteinExistence type="predicted"/>
<dbReference type="RefSeq" id="XP_060287948.1">
    <property type="nucleotide sequence ID" value="XM_060429567.1"/>
</dbReference>
<dbReference type="GeneID" id="85312754"/>